<comment type="caution">
    <text evidence="4">The sequence shown here is derived from an EMBL/GenBank/DDBJ whole genome shotgun (WGS) entry which is preliminary data.</text>
</comment>
<dbReference type="Proteomes" id="UP000195521">
    <property type="component" value="Unassembled WGS sequence"/>
</dbReference>
<name>A0A1Y1JKM5_PLAGO</name>
<dbReference type="EMBL" id="BDQF01000011">
    <property type="protein sequence ID" value="GAW81342.1"/>
    <property type="molecule type" value="Genomic_DNA"/>
</dbReference>
<dbReference type="OMA" id="EERTYDQ"/>
<dbReference type="Pfam" id="PF00849">
    <property type="entry name" value="PseudoU_synth_2"/>
    <property type="match status" value="1"/>
</dbReference>
<evidence type="ECO:0000313" key="4">
    <source>
        <dbReference type="EMBL" id="GAW81342.1"/>
    </source>
</evidence>
<feature type="domain" description="Pseudouridine synthase RsuA/RluA-like" evidence="3">
    <location>
        <begin position="75"/>
        <end position="230"/>
    </location>
</feature>
<protein>
    <submittedName>
        <fullName evidence="4">Ribosomal large subunit pseudouridylate synthase</fullName>
    </submittedName>
</protein>
<dbReference type="AlphaFoldDB" id="A0A1Y1JKM5"/>
<proteinExistence type="inferred from homology"/>
<dbReference type="GeneID" id="39748064"/>
<evidence type="ECO:0000256" key="2">
    <source>
        <dbReference type="SAM" id="MobiDB-lite"/>
    </source>
</evidence>
<reference evidence="5" key="1">
    <citation type="submission" date="2017-04" db="EMBL/GenBank/DDBJ databases">
        <title>Plasmodium gonderi genome.</title>
        <authorList>
            <person name="Arisue N."/>
            <person name="Honma H."/>
            <person name="Kawai S."/>
            <person name="Tougan T."/>
            <person name="Tanabe K."/>
            <person name="Horii T."/>
        </authorList>
    </citation>
    <scope>NUCLEOTIDE SEQUENCE [LARGE SCALE GENOMIC DNA]</scope>
    <source>
        <strain evidence="5">ATCC 30045</strain>
    </source>
</reference>
<dbReference type="PANTHER" id="PTHR21600:SF87">
    <property type="entry name" value="RNA PSEUDOURIDYLATE SYNTHASE DOMAIN-CONTAINING PROTEIN 1"/>
    <property type="match status" value="1"/>
</dbReference>
<evidence type="ECO:0000259" key="3">
    <source>
        <dbReference type="Pfam" id="PF00849"/>
    </source>
</evidence>
<dbReference type="PANTHER" id="PTHR21600">
    <property type="entry name" value="MITOCHONDRIAL RNA PSEUDOURIDINE SYNTHASE"/>
    <property type="match status" value="1"/>
</dbReference>
<keyword evidence="5" id="KW-1185">Reference proteome</keyword>
<gene>
    <name evidence="4" type="ORF">PGO_100990</name>
</gene>
<dbReference type="GO" id="GO:0003723">
    <property type="term" value="F:RNA binding"/>
    <property type="evidence" value="ECO:0007669"/>
    <property type="project" value="InterPro"/>
</dbReference>
<dbReference type="GO" id="GO:0009982">
    <property type="term" value="F:pseudouridine synthase activity"/>
    <property type="evidence" value="ECO:0007669"/>
    <property type="project" value="InterPro"/>
</dbReference>
<dbReference type="RefSeq" id="XP_028543931.1">
    <property type="nucleotide sequence ID" value="XM_028688130.1"/>
</dbReference>
<feature type="compositionally biased region" description="Basic and acidic residues" evidence="2">
    <location>
        <begin position="297"/>
        <end position="319"/>
    </location>
</feature>
<dbReference type="SUPFAM" id="SSF55120">
    <property type="entry name" value="Pseudouridine synthase"/>
    <property type="match status" value="1"/>
</dbReference>
<dbReference type="InterPro" id="IPR006145">
    <property type="entry name" value="PsdUridine_synth_RsuA/RluA"/>
</dbReference>
<dbReference type="OrthoDB" id="428658at2759"/>
<comment type="similarity">
    <text evidence="1">Belongs to the pseudouridine synthase RluA family.</text>
</comment>
<evidence type="ECO:0000256" key="1">
    <source>
        <dbReference type="ARBA" id="ARBA00010876"/>
    </source>
</evidence>
<dbReference type="Gene3D" id="3.30.2350.10">
    <property type="entry name" value="Pseudouridine synthase"/>
    <property type="match status" value="1"/>
</dbReference>
<organism evidence="4 5">
    <name type="scientific">Plasmodium gonderi</name>
    <dbReference type="NCBI Taxonomy" id="77519"/>
    <lineage>
        <taxon>Eukaryota</taxon>
        <taxon>Sar</taxon>
        <taxon>Alveolata</taxon>
        <taxon>Apicomplexa</taxon>
        <taxon>Aconoidasida</taxon>
        <taxon>Haemosporida</taxon>
        <taxon>Plasmodiidae</taxon>
        <taxon>Plasmodium</taxon>
        <taxon>Plasmodium (Plasmodium)</taxon>
    </lineage>
</organism>
<dbReference type="InterPro" id="IPR050188">
    <property type="entry name" value="RluA_PseudoU_synthase"/>
</dbReference>
<dbReference type="CDD" id="cd02869">
    <property type="entry name" value="PseudoU_synth_RluA_like"/>
    <property type="match status" value="1"/>
</dbReference>
<accession>A0A1Y1JKM5</accession>
<dbReference type="GO" id="GO:0000455">
    <property type="term" value="P:enzyme-directed rRNA pseudouridine synthesis"/>
    <property type="evidence" value="ECO:0007669"/>
    <property type="project" value="TreeGrafter"/>
</dbReference>
<feature type="region of interest" description="Disordered" evidence="2">
    <location>
        <begin position="289"/>
        <end position="319"/>
    </location>
</feature>
<sequence>MIFGRFFFSSISKQCKQKSIVLPRKKGRLFSTENKALLKKRKGSMEEKDIVANSQPLYKSYKGHNLKIVYENDFFLVVNKPYDIKLEKGKFDDIYPSVETLLRQKKNLDVFRICGQLDYATSGLLIIAKDKLSCNILNYNIESKNIGKIYLAILYGHLPLGVVHVNTPISKVKNEFKMKLCYNYNDYYDNGKYCYSLIYPYKQCYLNNEKVTLCELRTVTGRRHQLRLHALSLGSAIVGDETYFEDMISIKYKIGCSLCSSSPSAQENDFIEERSVEHFWRDTLQSNSQYEGVNGSRDSKGSEDKCNGLEHRGSRNTPEKPITKIDVERMMLHCWIVLQNNKDKKQKLKKSEDINMLEKKIFDWDYIICQDEISKYVNEEERTYEQCVLKNNDLINTNFINYNAKNINKNIKNIDRKLSKVKYDHSLNNNFVLENLNGLKHPNLLKRENVSPIGKGENEVKKDDSNNKDCLVETQSGTPTKDHNDLNLNPNKVKTIDVTDTFINDQEIDKNSIYLVKNGKYENPNHLFDDIHDNVNKFNWG</sequence>
<dbReference type="InterPro" id="IPR020103">
    <property type="entry name" value="PsdUridine_synth_cat_dom_sf"/>
</dbReference>
<evidence type="ECO:0000313" key="5">
    <source>
        <dbReference type="Proteomes" id="UP000195521"/>
    </source>
</evidence>